<protein>
    <submittedName>
        <fullName evidence="5">G_PROTEIN_RECEP_F1_2 domain-containing protein</fullName>
    </submittedName>
</protein>
<keyword evidence="1" id="KW-0812">Transmembrane</keyword>
<proteinExistence type="predicted"/>
<keyword evidence="4" id="KW-1185">Reference proteome</keyword>
<dbReference type="Proteomes" id="UP000271162">
    <property type="component" value="Unassembled WGS sequence"/>
</dbReference>
<evidence type="ECO:0000259" key="2">
    <source>
        <dbReference type="Pfam" id="PF10277"/>
    </source>
</evidence>
<organism evidence="5">
    <name type="scientific">Nippostrongylus brasiliensis</name>
    <name type="common">Rat hookworm</name>
    <dbReference type="NCBI Taxonomy" id="27835"/>
    <lineage>
        <taxon>Eukaryota</taxon>
        <taxon>Metazoa</taxon>
        <taxon>Ecdysozoa</taxon>
        <taxon>Nematoda</taxon>
        <taxon>Chromadorea</taxon>
        <taxon>Rhabditida</taxon>
        <taxon>Rhabditina</taxon>
        <taxon>Rhabditomorpha</taxon>
        <taxon>Strongyloidea</taxon>
        <taxon>Heligmosomidae</taxon>
        <taxon>Nippostrongylus</taxon>
    </lineage>
</organism>
<dbReference type="AlphaFoldDB" id="A0A158QX97"/>
<dbReference type="WBParaSite" id="NBR_0000649001-mRNA-1">
    <property type="protein sequence ID" value="NBR_0000649001-mRNA-1"/>
    <property type="gene ID" value="NBR_0000649001"/>
</dbReference>
<evidence type="ECO:0000313" key="4">
    <source>
        <dbReference type="Proteomes" id="UP000271162"/>
    </source>
</evidence>
<feature type="domain" description="CWH43-like N-terminal" evidence="2">
    <location>
        <begin position="27"/>
        <end position="137"/>
    </location>
</feature>
<keyword evidence="1" id="KW-1133">Transmembrane helix</keyword>
<gene>
    <name evidence="3" type="ORF">NBR_LOCUS6491</name>
</gene>
<feature type="transmembrane region" description="Helical" evidence="1">
    <location>
        <begin position="23"/>
        <end position="45"/>
    </location>
</feature>
<feature type="transmembrane region" description="Helical" evidence="1">
    <location>
        <begin position="187"/>
        <end position="207"/>
    </location>
</feature>
<reference evidence="5" key="1">
    <citation type="submission" date="2016-04" db="UniProtKB">
        <authorList>
            <consortium name="WormBaseParasite"/>
        </authorList>
    </citation>
    <scope>IDENTIFICATION</scope>
</reference>
<dbReference type="Pfam" id="PF10277">
    <property type="entry name" value="Frag1"/>
    <property type="match status" value="1"/>
</dbReference>
<evidence type="ECO:0000313" key="5">
    <source>
        <dbReference type="WBParaSite" id="NBR_0000649001-mRNA-1"/>
    </source>
</evidence>
<evidence type="ECO:0000256" key="1">
    <source>
        <dbReference type="SAM" id="Phobius"/>
    </source>
</evidence>
<accession>A0A158QX97</accession>
<name>A0A158QX97_NIPBR</name>
<dbReference type="InterPro" id="IPR019402">
    <property type="entry name" value="CWH43_N"/>
</dbReference>
<feature type="transmembrane region" description="Helical" evidence="1">
    <location>
        <begin position="76"/>
        <end position="94"/>
    </location>
</feature>
<evidence type="ECO:0000313" key="3">
    <source>
        <dbReference type="EMBL" id="VDL70080.1"/>
    </source>
</evidence>
<dbReference type="STRING" id="27835.A0A158QX97"/>
<reference evidence="3 4" key="2">
    <citation type="submission" date="2018-11" db="EMBL/GenBank/DDBJ databases">
        <authorList>
            <consortium name="Pathogen Informatics"/>
        </authorList>
    </citation>
    <scope>NUCLEOTIDE SEQUENCE [LARGE SCALE GENOMIC DNA]</scope>
</reference>
<keyword evidence="1" id="KW-0472">Membrane</keyword>
<dbReference type="EMBL" id="UYSL01019803">
    <property type="protein sequence ID" value="VDL70080.1"/>
    <property type="molecule type" value="Genomic_DNA"/>
</dbReference>
<feature type="transmembrane region" description="Helical" evidence="1">
    <location>
        <begin position="114"/>
        <end position="134"/>
    </location>
</feature>
<sequence>MAAVEFRRHREPALLWTISVRSITAQCMVLPIAAVLLAFACGSVLHPSELYWYQWTCGYVRLPSVSRVINLPLERTIFQLLVMFSVPFRAMALLKQWLQFSIAQPPLYFSLAKVIMVISSVVDLIFISALSTIGERESGGGSSRRPFCRFRHGHVRVFRLHLFVDEMGQQADTVGKYRDILKEKLQLTFLSCISVTIPVILVLFVLYNGYCVEYRSWEEVFWGIIESWPSG</sequence>